<sequence length="172" mass="20503">MSITFLQEPNAYKEIADKWWLGQTITLEYTTRLYYFYFERYWGLYRKDFYCDVYLTDENHHPTGDPIASASSWIKSWEKHQVRRRDAFFFFDVTLESGTEYFFLIHDNEPTTHINTRIYTREVDSIYPDGKLYYSENSGETWTEFPNDDVVFALTGKVVEPPEPPVVTPDIP</sequence>
<protein>
    <submittedName>
        <fullName evidence="1">Uncharacterized protein</fullName>
    </submittedName>
</protein>
<accession>X1PAM9</accession>
<comment type="caution">
    <text evidence="1">The sequence shown here is derived from an EMBL/GenBank/DDBJ whole genome shotgun (WGS) entry which is preliminary data.</text>
</comment>
<feature type="non-terminal residue" evidence="1">
    <location>
        <position position="172"/>
    </location>
</feature>
<evidence type="ECO:0000313" key="1">
    <source>
        <dbReference type="EMBL" id="GAI39496.1"/>
    </source>
</evidence>
<organism evidence="1">
    <name type="scientific">marine sediment metagenome</name>
    <dbReference type="NCBI Taxonomy" id="412755"/>
    <lineage>
        <taxon>unclassified sequences</taxon>
        <taxon>metagenomes</taxon>
        <taxon>ecological metagenomes</taxon>
    </lineage>
</organism>
<dbReference type="EMBL" id="BARV01030277">
    <property type="protein sequence ID" value="GAI39496.1"/>
    <property type="molecule type" value="Genomic_DNA"/>
</dbReference>
<proteinExistence type="predicted"/>
<name>X1PAM9_9ZZZZ</name>
<gene>
    <name evidence="1" type="ORF">S06H3_48111</name>
</gene>
<reference evidence="1" key="1">
    <citation type="journal article" date="2014" name="Front. Microbiol.">
        <title>High frequency of phylogenetically diverse reductive dehalogenase-homologous genes in deep subseafloor sedimentary metagenomes.</title>
        <authorList>
            <person name="Kawai M."/>
            <person name="Futagami T."/>
            <person name="Toyoda A."/>
            <person name="Takaki Y."/>
            <person name="Nishi S."/>
            <person name="Hori S."/>
            <person name="Arai W."/>
            <person name="Tsubouchi T."/>
            <person name="Morono Y."/>
            <person name="Uchiyama I."/>
            <person name="Ito T."/>
            <person name="Fujiyama A."/>
            <person name="Inagaki F."/>
            <person name="Takami H."/>
        </authorList>
    </citation>
    <scope>NUCLEOTIDE SEQUENCE</scope>
    <source>
        <strain evidence="1">Expedition CK06-06</strain>
    </source>
</reference>
<dbReference type="AlphaFoldDB" id="X1PAM9"/>